<dbReference type="PROSITE" id="PS51186">
    <property type="entry name" value="GNAT"/>
    <property type="match status" value="1"/>
</dbReference>
<evidence type="ECO:0000259" key="1">
    <source>
        <dbReference type="PROSITE" id="PS51186"/>
    </source>
</evidence>
<dbReference type="SUPFAM" id="SSF55729">
    <property type="entry name" value="Acyl-CoA N-acyltransferases (Nat)"/>
    <property type="match status" value="1"/>
</dbReference>
<proteinExistence type="predicted"/>
<accession>A0A3A1U405</accession>
<feature type="domain" description="N-acetyltransferase" evidence="1">
    <location>
        <begin position="16"/>
        <end position="163"/>
    </location>
</feature>
<dbReference type="InterPro" id="IPR051531">
    <property type="entry name" value="N-acetyltransferase"/>
</dbReference>
<dbReference type="Proteomes" id="UP000265742">
    <property type="component" value="Unassembled WGS sequence"/>
</dbReference>
<reference evidence="3" key="1">
    <citation type="submission" date="2018-09" db="EMBL/GenBank/DDBJ databases">
        <authorList>
            <person name="Kim I."/>
        </authorList>
    </citation>
    <scope>NUCLEOTIDE SEQUENCE [LARGE SCALE GENOMIC DNA]</scope>
    <source>
        <strain evidence="3">DD4a</strain>
    </source>
</reference>
<evidence type="ECO:0000313" key="2">
    <source>
        <dbReference type="EMBL" id="RIX28577.1"/>
    </source>
</evidence>
<dbReference type="GO" id="GO:0016747">
    <property type="term" value="F:acyltransferase activity, transferring groups other than amino-acyl groups"/>
    <property type="evidence" value="ECO:0007669"/>
    <property type="project" value="InterPro"/>
</dbReference>
<protein>
    <submittedName>
        <fullName evidence="2">N-acetyltransferase</fullName>
    </submittedName>
</protein>
<keyword evidence="3" id="KW-1185">Reference proteome</keyword>
<dbReference type="InterPro" id="IPR016181">
    <property type="entry name" value="Acyl_CoA_acyltransferase"/>
</dbReference>
<gene>
    <name evidence="2" type="ORF">D1781_14290</name>
</gene>
<dbReference type="InterPro" id="IPR000182">
    <property type="entry name" value="GNAT_dom"/>
</dbReference>
<dbReference type="Pfam" id="PF13302">
    <property type="entry name" value="Acetyltransf_3"/>
    <property type="match status" value="1"/>
</dbReference>
<dbReference type="RefSeq" id="WP_119482887.1">
    <property type="nucleotide sequence ID" value="NZ_QXTG01000002.1"/>
</dbReference>
<evidence type="ECO:0000313" key="3">
    <source>
        <dbReference type="Proteomes" id="UP000265742"/>
    </source>
</evidence>
<dbReference type="Gene3D" id="3.40.630.30">
    <property type="match status" value="1"/>
</dbReference>
<dbReference type="OrthoDB" id="5125488at2"/>
<name>A0A3A1U405_9MICO</name>
<dbReference type="EMBL" id="QXTG01000002">
    <property type="protein sequence ID" value="RIX28577.1"/>
    <property type="molecule type" value="Genomic_DNA"/>
</dbReference>
<organism evidence="2 3">
    <name type="scientific">Amnibacterium setariae</name>
    <dbReference type="NCBI Taxonomy" id="2306585"/>
    <lineage>
        <taxon>Bacteria</taxon>
        <taxon>Bacillati</taxon>
        <taxon>Actinomycetota</taxon>
        <taxon>Actinomycetes</taxon>
        <taxon>Micrococcales</taxon>
        <taxon>Microbacteriaceae</taxon>
        <taxon>Amnibacterium</taxon>
    </lineage>
</organism>
<dbReference type="AlphaFoldDB" id="A0A3A1U405"/>
<dbReference type="PANTHER" id="PTHR43792">
    <property type="entry name" value="GNAT FAMILY, PUTATIVE (AFU_ORTHOLOGUE AFUA_3G00765)-RELATED-RELATED"/>
    <property type="match status" value="1"/>
</dbReference>
<sequence>MPELQPLGVQHAEAVLTFERRNRAFFARTVSDRGDDWFAAFPAEFAALLAEQDAGTTRQHLLIDDDGRMLGRFNLHRLRAGTADVGYRVAEEAAGRGLASAGVRALCALAWGGYGMRLLRAAAARDNVASRRVLTRNGFTAVREADPSELGGRAGDWFERHAPAARPD</sequence>
<comment type="caution">
    <text evidence="2">The sequence shown here is derived from an EMBL/GenBank/DDBJ whole genome shotgun (WGS) entry which is preliminary data.</text>
</comment>
<keyword evidence="2" id="KW-0808">Transferase</keyword>